<dbReference type="Gene3D" id="1.20.1250.20">
    <property type="entry name" value="MFS general substrate transporter like domains"/>
    <property type="match status" value="2"/>
</dbReference>
<feature type="transmembrane region" description="Helical" evidence="6">
    <location>
        <begin position="7"/>
        <end position="30"/>
    </location>
</feature>
<accession>A0A6I3LMY8</accession>
<evidence type="ECO:0000313" key="8">
    <source>
        <dbReference type="EMBL" id="MTG98856.1"/>
    </source>
</evidence>
<evidence type="ECO:0000256" key="1">
    <source>
        <dbReference type="ARBA" id="ARBA00004651"/>
    </source>
</evidence>
<dbReference type="InterPro" id="IPR020846">
    <property type="entry name" value="MFS_dom"/>
</dbReference>
<feature type="non-terminal residue" evidence="8">
    <location>
        <position position="382"/>
    </location>
</feature>
<keyword evidence="2" id="KW-1003">Cell membrane</keyword>
<dbReference type="InterPro" id="IPR011701">
    <property type="entry name" value="MFS"/>
</dbReference>
<evidence type="ECO:0000256" key="3">
    <source>
        <dbReference type="ARBA" id="ARBA00022692"/>
    </source>
</evidence>
<feature type="transmembrane region" description="Helical" evidence="6">
    <location>
        <begin position="131"/>
        <end position="152"/>
    </location>
</feature>
<dbReference type="Proteomes" id="UP000438760">
    <property type="component" value="Unassembled WGS sequence"/>
</dbReference>
<proteinExistence type="predicted"/>
<dbReference type="GO" id="GO:0005886">
    <property type="term" value="C:plasma membrane"/>
    <property type="evidence" value="ECO:0007669"/>
    <property type="project" value="UniProtKB-SubCell"/>
</dbReference>
<evidence type="ECO:0000256" key="2">
    <source>
        <dbReference type="ARBA" id="ARBA00022475"/>
    </source>
</evidence>
<keyword evidence="3 6" id="KW-0812">Transmembrane</keyword>
<evidence type="ECO:0000256" key="5">
    <source>
        <dbReference type="ARBA" id="ARBA00023136"/>
    </source>
</evidence>
<keyword evidence="4 6" id="KW-1133">Transmembrane helix</keyword>
<dbReference type="PROSITE" id="PS50850">
    <property type="entry name" value="MFS"/>
    <property type="match status" value="1"/>
</dbReference>
<organism evidence="8 9">
    <name type="scientific">Myroides albus</name>
    <dbReference type="NCBI Taxonomy" id="2562892"/>
    <lineage>
        <taxon>Bacteria</taxon>
        <taxon>Pseudomonadati</taxon>
        <taxon>Bacteroidota</taxon>
        <taxon>Flavobacteriia</taxon>
        <taxon>Flavobacteriales</taxon>
        <taxon>Flavobacteriaceae</taxon>
        <taxon>Myroides</taxon>
    </lineage>
</organism>
<gene>
    <name evidence="8" type="ORF">GJV76_12060</name>
</gene>
<dbReference type="InterPro" id="IPR050189">
    <property type="entry name" value="MFS_Efflux_Transporters"/>
</dbReference>
<feature type="transmembrane region" description="Helical" evidence="6">
    <location>
        <begin position="42"/>
        <end position="63"/>
    </location>
</feature>
<name>A0A6I3LMY8_9FLAO</name>
<evidence type="ECO:0000313" key="9">
    <source>
        <dbReference type="Proteomes" id="UP000438760"/>
    </source>
</evidence>
<reference evidence="8 9" key="1">
    <citation type="submission" date="2019-11" db="EMBL/GenBank/DDBJ databases">
        <title>Genome of Strain BIT-d1.</title>
        <authorList>
            <person name="Yang Y."/>
        </authorList>
    </citation>
    <scope>NUCLEOTIDE SEQUENCE [LARGE SCALE GENOMIC DNA]</scope>
    <source>
        <strain evidence="8 9">BIT-d1</strain>
    </source>
</reference>
<dbReference type="InterPro" id="IPR036259">
    <property type="entry name" value="MFS_trans_sf"/>
</dbReference>
<dbReference type="Pfam" id="PF07690">
    <property type="entry name" value="MFS_1"/>
    <property type="match status" value="1"/>
</dbReference>
<dbReference type="GO" id="GO:0022857">
    <property type="term" value="F:transmembrane transporter activity"/>
    <property type="evidence" value="ECO:0007669"/>
    <property type="project" value="InterPro"/>
</dbReference>
<feature type="transmembrane region" description="Helical" evidence="6">
    <location>
        <begin position="158"/>
        <end position="178"/>
    </location>
</feature>
<keyword evidence="5 6" id="KW-0472">Membrane</keyword>
<protein>
    <submittedName>
        <fullName evidence="8">MFS transporter</fullName>
    </submittedName>
</protein>
<evidence type="ECO:0000259" key="7">
    <source>
        <dbReference type="PROSITE" id="PS50850"/>
    </source>
</evidence>
<dbReference type="RefSeq" id="WP_155092867.1">
    <property type="nucleotide sequence ID" value="NZ_WMJX01000031.1"/>
</dbReference>
<feature type="transmembrane region" description="Helical" evidence="6">
    <location>
        <begin position="234"/>
        <end position="255"/>
    </location>
</feature>
<dbReference type="CDD" id="cd17324">
    <property type="entry name" value="MFS_NepI_like"/>
    <property type="match status" value="1"/>
</dbReference>
<feature type="transmembrane region" description="Helical" evidence="6">
    <location>
        <begin position="199"/>
        <end position="222"/>
    </location>
</feature>
<evidence type="ECO:0000256" key="6">
    <source>
        <dbReference type="SAM" id="Phobius"/>
    </source>
</evidence>
<dbReference type="OrthoDB" id="199773at2"/>
<comment type="caution">
    <text evidence="8">The sequence shown here is derived from an EMBL/GenBank/DDBJ whole genome shotgun (WGS) entry which is preliminary data.</text>
</comment>
<dbReference type="PANTHER" id="PTHR43124">
    <property type="entry name" value="PURINE EFFLUX PUMP PBUE"/>
    <property type="match status" value="1"/>
</dbReference>
<dbReference type="AlphaFoldDB" id="A0A6I3LMY8"/>
<feature type="domain" description="Major facilitator superfamily (MFS) profile" evidence="7">
    <location>
        <begin position="1"/>
        <end position="381"/>
    </location>
</feature>
<dbReference type="EMBL" id="WMJX01000031">
    <property type="protein sequence ID" value="MTG98856.1"/>
    <property type="molecule type" value="Genomic_DNA"/>
</dbReference>
<keyword evidence="9" id="KW-1185">Reference proteome</keyword>
<feature type="transmembrane region" description="Helical" evidence="6">
    <location>
        <begin position="99"/>
        <end position="119"/>
    </location>
</feature>
<dbReference type="PANTHER" id="PTHR43124:SF3">
    <property type="entry name" value="CHLORAMPHENICOL EFFLUX PUMP RV0191"/>
    <property type="match status" value="1"/>
</dbReference>
<comment type="subcellular location">
    <subcellularLocation>
        <location evidence="1">Cell membrane</location>
        <topology evidence="1">Multi-pass membrane protein</topology>
    </subcellularLocation>
</comment>
<feature type="transmembrane region" description="Helical" evidence="6">
    <location>
        <begin position="262"/>
        <end position="283"/>
    </location>
</feature>
<dbReference type="SUPFAM" id="SSF103473">
    <property type="entry name" value="MFS general substrate transporter"/>
    <property type="match status" value="1"/>
</dbReference>
<feature type="transmembrane region" description="Helical" evidence="6">
    <location>
        <begin position="289"/>
        <end position="307"/>
    </location>
</feature>
<evidence type="ECO:0000256" key="4">
    <source>
        <dbReference type="ARBA" id="ARBA00022989"/>
    </source>
</evidence>
<feature type="transmembrane region" description="Helical" evidence="6">
    <location>
        <begin position="347"/>
        <end position="372"/>
    </location>
</feature>
<feature type="transmembrane region" description="Helical" evidence="6">
    <location>
        <begin position="70"/>
        <end position="93"/>
    </location>
</feature>
<feature type="transmembrane region" description="Helical" evidence="6">
    <location>
        <begin position="319"/>
        <end position="341"/>
    </location>
</feature>
<sequence>MKKYAYVGALGLLSIITTEFGVIGVLPQIASHYRISIDQASWLLSGFALVIAFLGPLMTVLTVRMDKKKVMLLALALFVISSFISVSLPPFWLLFTLRLISALLQPVYIANALSIAVRFSPEDKHSQMMSIVFSGITIASFTTIPLATYLTNGYGLEAIFLIQGIVSSIAFMAIYIFLPCVPGDTKVFNTKELVVFRDLSFIRSALVNLFILAMWFSVYSYFADYLSKEKNMSGLMVGNMVLLFGLIGVVAMYIGGKVLSKGVVYSNVFYIMGAALIALLLYISGSESILTVLIVSMWSLFYTPVYLNATAFLQKTTKLPFELGSSLSTSLGNLGIAVGTFVGGKVIAYYGLQFLPLAMLIFALLSLVLIYWSQTVVKTMHF</sequence>